<keyword evidence="2" id="KW-0812">Transmembrane</keyword>
<organism evidence="3 4">
    <name type="scientific">Candidatus Portnoybacteria bacterium CG02_land_8_20_14_3_00_45_8</name>
    <dbReference type="NCBI Taxonomy" id="1974807"/>
    <lineage>
        <taxon>Bacteria</taxon>
        <taxon>Candidatus Portnoyibacteriota</taxon>
    </lineage>
</organism>
<accession>A0A2M7D6X5</accession>
<dbReference type="PRINTS" id="PR00813">
    <property type="entry name" value="BCTERIALGSPG"/>
</dbReference>
<dbReference type="Proteomes" id="UP000229247">
    <property type="component" value="Unassembled WGS sequence"/>
</dbReference>
<keyword evidence="2" id="KW-0472">Membrane</keyword>
<keyword evidence="2" id="KW-1133">Transmembrane helix</keyword>
<proteinExistence type="predicted"/>
<dbReference type="NCBIfam" id="TIGR02532">
    <property type="entry name" value="IV_pilin_GFxxxE"/>
    <property type="match status" value="1"/>
</dbReference>
<dbReference type="Pfam" id="PF07963">
    <property type="entry name" value="N_methyl"/>
    <property type="match status" value="1"/>
</dbReference>
<dbReference type="InterPro" id="IPR012902">
    <property type="entry name" value="N_methyl_site"/>
</dbReference>
<feature type="non-terminal residue" evidence="3">
    <location>
        <position position="57"/>
    </location>
</feature>
<dbReference type="EMBL" id="PEUE01000006">
    <property type="protein sequence ID" value="PIV38777.1"/>
    <property type="molecule type" value="Genomic_DNA"/>
</dbReference>
<dbReference type="InterPro" id="IPR000983">
    <property type="entry name" value="Bac_GSPG_pilin"/>
</dbReference>
<dbReference type="Gene3D" id="3.30.700.10">
    <property type="entry name" value="Glycoprotein, Type 4 Pilin"/>
    <property type="match status" value="1"/>
</dbReference>
<evidence type="ECO:0000313" key="4">
    <source>
        <dbReference type="Proteomes" id="UP000229247"/>
    </source>
</evidence>
<sequence length="57" mass="6379">MNNMRKQKGFTLIELLVVIAIIGILSTIVMVSLNTARAKARDARRVSDVRQLQLALQ</sequence>
<dbReference type="PANTHER" id="PTHR30093">
    <property type="entry name" value="GENERAL SECRETION PATHWAY PROTEIN G"/>
    <property type="match status" value="1"/>
</dbReference>
<comment type="caution">
    <text evidence="3">The sequence shown here is derived from an EMBL/GenBank/DDBJ whole genome shotgun (WGS) entry which is preliminary data.</text>
</comment>
<evidence type="ECO:0000256" key="1">
    <source>
        <dbReference type="ARBA" id="ARBA00022481"/>
    </source>
</evidence>
<dbReference type="AlphaFoldDB" id="A0A2M7D6X5"/>
<dbReference type="PROSITE" id="PS00409">
    <property type="entry name" value="PROKAR_NTER_METHYL"/>
    <property type="match status" value="1"/>
</dbReference>
<evidence type="ECO:0000256" key="2">
    <source>
        <dbReference type="SAM" id="Phobius"/>
    </source>
</evidence>
<dbReference type="InterPro" id="IPR045584">
    <property type="entry name" value="Pilin-like"/>
</dbReference>
<keyword evidence="1" id="KW-0488">Methylation</keyword>
<dbReference type="GO" id="GO:0015627">
    <property type="term" value="C:type II protein secretion system complex"/>
    <property type="evidence" value="ECO:0007669"/>
    <property type="project" value="InterPro"/>
</dbReference>
<name>A0A2M7D6X5_9BACT</name>
<reference evidence="4" key="1">
    <citation type="submission" date="2017-09" db="EMBL/GenBank/DDBJ databases">
        <title>Depth-based differentiation of microbial function through sediment-hosted aquifers and enrichment of novel symbionts in the deep terrestrial subsurface.</title>
        <authorList>
            <person name="Probst A.J."/>
            <person name="Ladd B."/>
            <person name="Jarett J.K."/>
            <person name="Geller-Mcgrath D.E."/>
            <person name="Sieber C.M.K."/>
            <person name="Emerson J.B."/>
            <person name="Anantharaman K."/>
            <person name="Thomas B.C."/>
            <person name="Malmstrom R."/>
            <person name="Stieglmeier M."/>
            <person name="Klingl A."/>
            <person name="Woyke T."/>
            <person name="Ryan C.M."/>
            <person name="Banfield J.F."/>
        </authorList>
    </citation>
    <scope>NUCLEOTIDE SEQUENCE [LARGE SCALE GENOMIC DNA]</scope>
</reference>
<dbReference type="SUPFAM" id="SSF54523">
    <property type="entry name" value="Pili subunits"/>
    <property type="match status" value="1"/>
</dbReference>
<dbReference type="GO" id="GO:0015628">
    <property type="term" value="P:protein secretion by the type II secretion system"/>
    <property type="evidence" value="ECO:0007669"/>
    <property type="project" value="InterPro"/>
</dbReference>
<evidence type="ECO:0000313" key="3">
    <source>
        <dbReference type="EMBL" id="PIV38777.1"/>
    </source>
</evidence>
<feature type="transmembrane region" description="Helical" evidence="2">
    <location>
        <begin position="12"/>
        <end position="33"/>
    </location>
</feature>
<gene>
    <name evidence="3" type="ORF">COS30_00275</name>
</gene>
<protein>
    <submittedName>
        <fullName evidence="3">Secretion system protein G</fullName>
    </submittedName>
</protein>